<name>A0A9N8ENV0_9STRA</name>
<sequence>MGESIPKQQQQQQQSPQEIKQHLDEVLQLSLPSREVLEELAVACAKDPSPDNTFQYAFALSKSSEKAELRYAVTILDGLVTEGYGYQADCLYAAATALYLLGDYEEARTRCENILRSQPDLAIGLELHAASVASMEQRDAEKLKQAAIGGGAALAALGVVAGVASVVMANSH</sequence>
<dbReference type="PANTHER" id="PTHR13247:SF0">
    <property type="entry name" value="MITOCHONDRIAL FISSION 1 PROTEIN"/>
    <property type="match status" value="1"/>
</dbReference>
<evidence type="ECO:0000313" key="2">
    <source>
        <dbReference type="EMBL" id="CAB9525262.1"/>
    </source>
</evidence>
<protein>
    <recommendedName>
        <fullName evidence="4">Mitochondrial fission 1 protein</fullName>
    </recommendedName>
</protein>
<reference evidence="2" key="1">
    <citation type="submission" date="2020-06" db="EMBL/GenBank/DDBJ databases">
        <authorList>
            <consortium name="Plant Systems Biology data submission"/>
        </authorList>
    </citation>
    <scope>NUCLEOTIDE SEQUENCE</scope>
    <source>
        <strain evidence="2">D6</strain>
    </source>
</reference>
<dbReference type="OrthoDB" id="421154at2759"/>
<dbReference type="PANTHER" id="PTHR13247">
    <property type="entry name" value="TETRATRICOPEPTIDE REPEAT PROTEIN 11 TPR REPEAT PROTEIN 11"/>
    <property type="match status" value="1"/>
</dbReference>
<keyword evidence="1" id="KW-1133">Transmembrane helix</keyword>
<dbReference type="InterPro" id="IPR016543">
    <property type="entry name" value="Fis1"/>
</dbReference>
<dbReference type="SUPFAM" id="SSF48452">
    <property type="entry name" value="TPR-like"/>
    <property type="match status" value="1"/>
</dbReference>
<organism evidence="2 3">
    <name type="scientific">Seminavis robusta</name>
    <dbReference type="NCBI Taxonomy" id="568900"/>
    <lineage>
        <taxon>Eukaryota</taxon>
        <taxon>Sar</taxon>
        <taxon>Stramenopiles</taxon>
        <taxon>Ochrophyta</taxon>
        <taxon>Bacillariophyta</taxon>
        <taxon>Bacillariophyceae</taxon>
        <taxon>Bacillariophycidae</taxon>
        <taxon>Naviculales</taxon>
        <taxon>Naviculaceae</taxon>
        <taxon>Seminavis</taxon>
    </lineage>
</organism>
<evidence type="ECO:0008006" key="4">
    <source>
        <dbReference type="Google" id="ProtNLM"/>
    </source>
</evidence>
<keyword evidence="3" id="KW-1185">Reference proteome</keyword>
<dbReference type="Proteomes" id="UP001153069">
    <property type="component" value="Unassembled WGS sequence"/>
</dbReference>
<comment type="caution">
    <text evidence="2">The sequence shown here is derived from an EMBL/GenBank/DDBJ whole genome shotgun (WGS) entry which is preliminary data.</text>
</comment>
<dbReference type="GO" id="GO:0005778">
    <property type="term" value="C:peroxisomal membrane"/>
    <property type="evidence" value="ECO:0007669"/>
    <property type="project" value="TreeGrafter"/>
</dbReference>
<gene>
    <name evidence="2" type="ORF">SEMRO_1651_G288730.1</name>
</gene>
<dbReference type="Gene3D" id="1.25.40.10">
    <property type="entry name" value="Tetratricopeptide repeat domain"/>
    <property type="match status" value="1"/>
</dbReference>
<evidence type="ECO:0000256" key="1">
    <source>
        <dbReference type="SAM" id="Phobius"/>
    </source>
</evidence>
<proteinExistence type="predicted"/>
<dbReference type="InterPro" id="IPR011990">
    <property type="entry name" value="TPR-like_helical_dom_sf"/>
</dbReference>
<keyword evidence="1" id="KW-0812">Transmembrane</keyword>
<feature type="transmembrane region" description="Helical" evidence="1">
    <location>
        <begin position="146"/>
        <end position="169"/>
    </location>
</feature>
<keyword evidence="1" id="KW-0472">Membrane</keyword>
<dbReference type="GO" id="GO:0000422">
    <property type="term" value="P:autophagy of mitochondrion"/>
    <property type="evidence" value="ECO:0007669"/>
    <property type="project" value="TreeGrafter"/>
</dbReference>
<dbReference type="GO" id="GO:0000266">
    <property type="term" value="P:mitochondrial fission"/>
    <property type="evidence" value="ECO:0007669"/>
    <property type="project" value="InterPro"/>
</dbReference>
<accession>A0A9N8ENV0</accession>
<evidence type="ECO:0000313" key="3">
    <source>
        <dbReference type="Proteomes" id="UP001153069"/>
    </source>
</evidence>
<dbReference type="GO" id="GO:0005741">
    <property type="term" value="C:mitochondrial outer membrane"/>
    <property type="evidence" value="ECO:0007669"/>
    <property type="project" value="TreeGrafter"/>
</dbReference>
<dbReference type="AlphaFoldDB" id="A0A9N8ENV0"/>
<dbReference type="EMBL" id="CAICTM010001649">
    <property type="protein sequence ID" value="CAB9525262.1"/>
    <property type="molecule type" value="Genomic_DNA"/>
</dbReference>
<dbReference type="GO" id="GO:0016559">
    <property type="term" value="P:peroxisome fission"/>
    <property type="evidence" value="ECO:0007669"/>
    <property type="project" value="TreeGrafter"/>
</dbReference>